<reference evidence="5" key="1">
    <citation type="submission" date="2020-08" db="EMBL/GenBank/DDBJ databases">
        <title>Genome public.</title>
        <authorList>
            <person name="Liu C."/>
            <person name="Sun Q."/>
        </authorList>
    </citation>
    <scope>NUCLEOTIDE SEQUENCE</scope>
    <source>
        <strain evidence="5">NSJ-12</strain>
    </source>
</reference>
<dbReference type="InterPro" id="IPR020449">
    <property type="entry name" value="Tscrpt_reg_AraC-type_HTH"/>
</dbReference>
<organism evidence="5 6">
    <name type="scientific">Zhenhengia yiwuensis</name>
    <dbReference type="NCBI Taxonomy" id="2763666"/>
    <lineage>
        <taxon>Bacteria</taxon>
        <taxon>Bacillati</taxon>
        <taxon>Bacillota</taxon>
        <taxon>Clostridia</taxon>
        <taxon>Lachnospirales</taxon>
        <taxon>Lachnospiraceae</taxon>
        <taxon>Zhenhengia</taxon>
    </lineage>
</organism>
<dbReference type="SUPFAM" id="SSF46689">
    <property type="entry name" value="Homeodomain-like"/>
    <property type="match status" value="2"/>
</dbReference>
<keyword evidence="2" id="KW-0238">DNA-binding</keyword>
<accession>A0A926EEY6</accession>
<feature type="domain" description="HTH araC/xylS-type" evidence="4">
    <location>
        <begin position="183"/>
        <end position="281"/>
    </location>
</feature>
<keyword evidence="1" id="KW-0805">Transcription regulation</keyword>
<dbReference type="InterPro" id="IPR009057">
    <property type="entry name" value="Homeodomain-like_sf"/>
</dbReference>
<dbReference type="AlphaFoldDB" id="A0A926EEY6"/>
<dbReference type="PROSITE" id="PS01124">
    <property type="entry name" value="HTH_ARAC_FAMILY_2"/>
    <property type="match status" value="1"/>
</dbReference>
<dbReference type="GO" id="GO:0003700">
    <property type="term" value="F:DNA-binding transcription factor activity"/>
    <property type="evidence" value="ECO:0007669"/>
    <property type="project" value="InterPro"/>
</dbReference>
<evidence type="ECO:0000256" key="1">
    <source>
        <dbReference type="ARBA" id="ARBA00023015"/>
    </source>
</evidence>
<dbReference type="Pfam" id="PF12833">
    <property type="entry name" value="HTH_18"/>
    <property type="match status" value="1"/>
</dbReference>
<dbReference type="Gene3D" id="1.10.10.60">
    <property type="entry name" value="Homeodomain-like"/>
    <property type="match status" value="2"/>
</dbReference>
<dbReference type="SUPFAM" id="SSF51215">
    <property type="entry name" value="Regulatory protein AraC"/>
    <property type="match status" value="1"/>
</dbReference>
<evidence type="ECO:0000256" key="2">
    <source>
        <dbReference type="ARBA" id="ARBA00023125"/>
    </source>
</evidence>
<evidence type="ECO:0000259" key="4">
    <source>
        <dbReference type="PROSITE" id="PS01124"/>
    </source>
</evidence>
<proteinExistence type="predicted"/>
<sequence>MTTFPTSKRTIIDYTSIDPFFNFKLGKVCHLTARPPLEEHIHPEAIELSYFTKGEQVYTIEDISYTINSGEMFITLPNEYHSSGSHPKDKSHFYYLIISTQLLQNLLFSKEESQQLLKSLLTISKRVFKVSPRLTELFESLLECGQDPKPFHKTRIRNLLSELLMTVIEDEKSQLPPTENPMEEVLTYIKTHIYDELPLTHLAHMAHLSEGRFKTNFRLYTGLPPREYILRQKIKCAKRLLKEESLSITQISYQLGFSSSQYFSTVFKRFTTLSPIDYRNQHLHNL</sequence>
<protein>
    <submittedName>
        <fullName evidence="5">Helix-turn-helix transcriptional regulator</fullName>
    </submittedName>
</protein>
<dbReference type="Proteomes" id="UP000655830">
    <property type="component" value="Unassembled WGS sequence"/>
</dbReference>
<keyword evidence="6" id="KW-1185">Reference proteome</keyword>
<dbReference type="PANTHER" id="PTHR43280">
    <property type="entry name" value="ARAC-FAMILY TRANSCRIPTIONAL REGULATOR"/>
    <property type="match status" value="1"/>
</dbReference>
<dbReference type="Gene3D" id="2.60.120.280">
    <property type="entry name" value="Regulatory protein AraC"/>
    <property type="match status" value="1"/>
</dbReference>
<dbReference type="InterPro" id="IPR003313">
    <property type="entry name" value="AraC-bd"/>
</dbReference>
<evidence type="ECO:0000256" key="3">
    <source>
        <dbReference type="ARBA" id="ARBA00023163"/>
    </source>
</evidence>
<evidence type="ECO:0000313" key="5">
    <source>
        <dbReference type="EMBL" id="MBC8579836.1"/>
    </source>
</evidence>
<dbReference type="InterPro" id="IPR037923">
    <property type="entry name" value="HTH-like"/>
</dbReference>
<dbReference type="SMART" id="SM00342">
    <property type="entry name" value="HTH_ARAC"/>
    <property type="match status" value="1"/>
</dbReference>
<keyword evidence="3" id="KW-0804">Transcription</keyword>
<dbReference type="EMBL" id="JACRSY010000014">
    <property type="protein sequence ID" value="MBC8579836.1"/>
    <property type="molecule type" value="Genomic_DNA"/>
</dbReference>
<name>A0A926EEY6_9FIRM</name>
<dbReference type="InterPro" id="IPR018060">
    <property type="entry name" value="HTH_AraC"/>
</dbReference>
<dbReference type="RefSeq" id="WP_249332752.1">
    <property type="nucleotide sequence ID" value="NZ_JACRSY010000014.1"/>
</dbReference>
<evidence type="ECO:0000313" key="6">
    <source>
        <dbReference type="Proteomes" id="UP000655830"/>
    </source>
</evidence>
<gene>
    <name evidence="5" type="ORF">H8718_09885</name>
</gene>
<comment type="caution">
    <text evidence="5">The sequence shown here is derived from an EMBL/GenBank/DDBJ whole genome shotgun (WGS) entry which is preliminary data.</text>
</comment>
<dbReference type="GO" id="GO:0043565">
    <property type="term" value="F:sequence-specific DNA binding"/>
    <property type="evidence" value="ECO:0007669"/>
    <property type="project" value="InterPro"/>
</dbReference>
<dbReference type="Pfam" id="PF02311">
    <property type="entry name" value="AraC_binding"/>
    <property type="match status" value="1"/>
</dbReference>
<dbReference type="PANTHER" id="PTHR43280:SF28">
    <property type="entry name" value="HTH-TYPE TRANSCRIPTIONAL ACTIVATOR RHAS"/>
    <property type="match status" value="1"/>
</dbReference>
<dbReference type="PRINTS" id="PR00032">
    <property type="entry name" value="HTHARAC"/>
</dbReference>